<reference evidence="2 3" key="1">
    <citation type="submission" date="2024-02" db="EMBL/GenBank/DDBJ databases">
        <title>Discinaceae phylogenomics.</title>
        <authorList>
            <person name="Dirks A.C."/>
            <person name="James T.Y."/>
        </authorList>
    </citation>
    <scope>NUCLEOTIDE SEQUENCE [LARGE SCALE GENOMIC DNA]</scope>
    <source>
        <strain evidence="2 3">ACD0624</strain>
    </source>
</reference>
<evidence type="ECO:0000313" key="3">
    <source>
        <dbReference type="Proteomes" id="UP001447188"/>
    </source>
</evidence>
<proteinExistence type="predicted"/>
<sequence length="679" mass="75318">MDPRILPHTLKRWAILVGVGYSEGGMYNDTTGGFEVARVREWLVNGPLRVAPGNIQCLTSTRPRHRSAPAQTQWPRNSGAAGTRQPDWPVEEPAVWPTQANITKALRDRLKIAADAKKKIELRIRQRGISTDDEDRFRDLVFFYFMGHGEQGGGVVDTFSETIPATVMTDIFAEMGDVGLDLTVVMNCCFSGGLQRSQTEMTLNYPVMGGLPRYNLLVACSPYQTAGAGGASAYPGFDTPGSGGNFTAYILNSLNDNPLCTLKMIQRRAFASNTKTEVRELPMLREKNYDNCSFFGMFKNKVLPSIAAKWIDATTVELEGGEAHGIRQDSVYAVYRWDAKDIEAVQFNVRVTEVSPLTSKAVVNQAVITPAWKVVRIHPAMAIVSSAVLPPIDAKWVNGTTVELAAGGDDGVAVGSVYADSQWTIQNIHAVQAKVRVTEVFPGRARAVLEPAYITPACQVILINPVAVVAIGNMEARWAEYNRVLNLRNDAVDPSPSYLPDIFSFGVIDGTGEDEKLYDVYNAIKGRHYKLRFTMHDHPEYWYARLTVLQFTADGNIHKYYPRFTEYEVIEAGQDCEFEISRHMHGASKVRSTATFKAFITLAPTSFDTVLGSRIRGVPIRDRTLTRDNEHGVNREVTVPVEIDEDEWGTFRDAAPTGNGSNLPPRWRTMSVTIHTTPE</sequence>
<protein>
    <submittedName>
        <fullName evidence="2">Uncharacterized protein</fullName>
    </submittedName>
</protein>
<organism evidence="2 3">
    <name type="scientific">Discina gigas</name>
    <dbReference type="NCBI Taxonomy" id="1032678"/>
    <lineage>
        <taxon>Eukaryota</taxon>
        <taxon>Fungi</taxon>
        <taxon>Dikarya</taxon>
        <taxon>Ascomycota</taxon>
        <taxon>Pezizomycotina</taxon>
        <taxon>Pezizomycetes</taxon>
        <taxon>Pezizales</taxon>
        <taxon>Discinaceae</taxon>
        <taxon>Discina</taxon>
    </lineage>
</organism>
<dbReference type="Gene3D" id="3.40.50.1460">
    <property type="match status" value="1"/>
</dbReference>
<dbReference type="Proteomes" id="UP001447188">
    <property type="component" value="Unassembled WGS sequence"/>
</dbReference>
<keyword evidence="3" id="KW-1185">Reference proteome</keyword>
<evidence type="ECO:0000313" key="2">
    <source>
        <dbReference type="EMBL" id="KAL0635189.1"/>
    </source>
</evidence>
<dbReference type="EMBL" id="JBBBZM010000075">
    <property type="protein sequence ID" value="KAL0635189.1"/>
    <property type="molecule type" value="Genomic_DNA"/>
</dbReference>
<accession>A0ABR3GGV9</accession>
<name>A0ABR3GGV9_9PEZI</name>
<comment type="caution">
    <text evidence="2">The sequence shown here is derived from an EMBL/GenBank/DDBJ whole genome shotgun (WGS) entry which is preliminary data.</text>
</comment>
<feature type="region of interest" description="Disordered" evidence="1">
    <location>
        <begin position="60"/>
        <end position="91"/>
    </location>
</feature>
<evidence type="ECO:0000256" key="1">
    <source>
        <dbReference type="SAM" id="MobiDB-lite"/>
    </source>
</evidence>
<gene>
    <name evidence="2" type="ORF">Q9L58_005835</name>
</gene>